<evidence type="ECO:0000313" key="2">
    <source>
        <dbReference type="EMBL" id="GIN57701.1"/>
    </source>
</evidence>
<name>A0ABQ4KJS4_9BACI</name>
<evidence type="ECO:0000259" key="1">
    <source>
        <dbReference type="PROSITE" id="PS50801"/>
    </source>
</evidence>
<dbReference type="Gene3D" id="3.30.750.24">
    <property type="entry name" value="STAS domain"/>
    <property type="match status" value="1"/>
</dbReference>
<dbReference type="PROSITE" id="PS50801">
    <property type="entry name" value="STAS"/>
    <property type="match status" value="1"/>
</dbReference>
<dbReference type="Proteomes" id="UP000679950">
    <property type="component" value="Unassembled WGS sequence"/>
</dbReference>
<sequence>MNTHYYDEILNFMVEYKVIDFGQAHVWDDSGVAAIDKIVLKLEESGKNIQLTGLNKPSSNLVNRLAIHS</sequence>
<proteinExistence type="predicted"/>
<accession>A0ABQ4KJS4</accession>
<comment type="caution">
    <text evidence="2">The sequence shown here is derived from an EMBL/GenBank/DDBJ whole genome shotgun (WGS) entry which is preliminary data.</text>
</comment>
<keyword evidence="3" id="KW-1185">Reference proteome</keyword>
<evidence type="ECO:0000313" key="3">
    <source>
        <dbReference type="Proteomes" id="UP000679950"/>
    </source>
</evidence>
<protein>
    <recommendedName>
        <fullName evidence="1">STAS domain-containing protein</fullName>
    </recommendedName>
</protein>
<gene>
    <name evidence="2" type="ORF">J8TS2_20200</name>
</gene>
<reference evidence="2 3" key="1">
    <citation type="submission" date="2021-03" db="EMBL/GenBank/DDBJ databases">
        <title>Antimicrobial resistance genes in bacteria isolated from Japanese honey, and their potential for conferring macrolide and lincosamide resistance in the American foulbrood pathogen Paenibacillus larvae.</title>
        <authorList>
            <person name="Okamoto M."/>
            <person name="Kumagai M."/>
            <person name="Kanamori H."/>
            <person name="Takamatsu D."/>
        </authorList>
    </citation>
    <scope>NUCLEOTIDE SEQUENCE [LARGE SCALE GENOMIC DNA]</scope>
    <source>
        <strain evidence="2 3">J8TS2</strain>
    </source>
</reference>
<feature type="domain" description="STAS" evidence="1">
    <location>
        <begin position="1"/>
        <end position="69"/>
    </location>
</feature>
<dbReference type="EMBL" id="BORB01000014">
    <property type="protein sequence ID" value="GIN57701.1"/>
    <property type="molecule type" value="Genomic_DNA"/>
</dbReference>
<dbReference type="InterPro" id="IPR036513">
    <property type="entry name" value="STAS_dom_sf"/>
</dbReference>
<organism evidence="2 3">
    <name type="scientific">Lederbergia ruris</name>
    <dbReference type="NCBI Taxonomy" id="217495"/>
    <lineage>
        <taxon>Bacteria</taxon>
        <taxon>Bacillati</taxon>
        <taxon>Bacillota</taxon>
        <taxon>Bacilli</taxon>
        <taxon>Bacillales</taxon>
        <taxon>Bacillaceae</taxon>
        <taxon>Lederbergia</taxon>
    </lineage>
</organism>
<dbReference type="SUPFAM" id="SSF52091">
    <property type="entry name" value="SpoIIaa-like"/>
    <property type="match status" value="1"/>
</dbReference>
<dbReference type="InterPro" id="IPR002645">
    <property type="entry name" value="STAS_dom"/>
</dbReference>